<dbReference type="Proteomes" id="UP000284689">
    <property type="component" value="Unassembled WGS sequence"/>
</dbReference>
<evidence type="ECO:0000313" key="1">
    <source>
        <dbReference type="EMBL" id="RHD42388.1"/>
    </source>
</evidence>
<accession>A0A414F775</accession>
<organism evidence="1 2">
    <name type="scientific">Bacteroides caccae</name>
    <dbReference type="NCBI Taxonomy" id="47678"/>
    <lineage>
        <taxon>Bacteria</taxon>
        <taxon>Pseudomonadati</taxon>
        <taxon>Bacteroidota</taxon>
        <taxon>Bacteroidia</taxon>
        <taxon>Bacteroidales</taxon>
        <taxon>Bacteroidaceae</taxon>
        <taxon>Bacteroides</taxon>
    </lineage>
</organism>
<gene>
    <name evidence="1" type="ORF">DW794_20400</name>
</gene>
<dbReference type="EMBL" id="QSJD01000051">
    <property type="protein sequence ID" value="RHD42388.1"/>
    <property type="molecule type" value="Genomic_DNA"/>
</dbReference>
<name>A0A414F775_9BACE</name>
<protein>
    <submittedName>
        <fullName evidence="1">Uncharacterized protein</fullName>
    </submittedName>
</protein>
<evidence type="ECO:0000313" key="2">
    <source>
        <dbReference type="Proteomes" id="UP000284689"/>
    </source>
</evidence>
<sequence length="146" mass="17518">MYYFVIVNYKTMKIEELKYHQDSMMEINSCIKCLGDFYTFASDRLRYYQEINKHKGNVDLLNLMEPGDESSDEIREVYIERQYWGYCKHLQEYMENAGHELDDLAPKLGLKHKMQSRTPDLGLLNVKLWNCTTFYRSIKMMKIICL</sequence>
<reference evidence="1 2" key="1">
    <citation type="submission" date="2018-08" db="EMBL/GenBank/DDBJ databases">
        <title>A genome reference for cultivated species of the human gut microbiota.</title>
        <authorList>
            <person name="Zou Y."/>
            <person name="Xue W."/>
            <person name="Luo G."/>
        </authorList>
    </citation>
    <scope>NUCLEOTIDE SEQUENCE [LARGE SCALE GENOMIC DNA]</scope>
    <source>
        <strain evidence="1 2">AM31-16AC</strain>
    </source>
</reference>
<comment type="caution">
    <text evidence="1">The sequence shown here is derived from an EMBL/GenBank/DDBJ whole genome shotgun (WGS) entry which is preliminary data.</text>
</comment>
<proteinExistence type="predicted"/>
<dbReference type="AlphaFoldDB" id="A0A414F775"/>